<evidence type="ECO:0000313" key="2">
    <source>
        <dbReference type="EMBL" id="MBD0833944.1"/>
    </source>
</evidence>
<organism evidence="2 3">
    <name type="scientific">Aestuariibaculum suncheonense</name>
    <dbReference type="NCBI Taxonomy" id="1028745"/>
    <lineage>
        <taxon>Bacteria</taxon>
        <taxon>Pseudomonadati</taxon>
        <taxon>Bacteroidota</taxon>
        <taxon>Flavobacteriia</taxon>
        <taxon>Flavobacteriales</taxon>
        <taxon>Flavobacteriaceae</taxon>
    </lineage>
</organism>
<dbReference type="NCBIfam" id="NF047659">
    <property type="entry name" value="THC0290_0291_fam"/>
    <property type="match status" value="1"/>
</dbReference>
<reference evidence="2" key="2">
    <citation type="submission" date="2020-09" db="EMBL/GenBank/DDBJ databases">
        <authorList>
            <person name="Wu Z."/>
        </authorList>
    </citation>
    <scope>NUCLEOTIDE SEQUENCE</scope>
    <source>
        <strain evidence="2">SC17</strain>
    </source>
</reference>
<feature type="signal peptide" evidence="1">
    <location>
        <begin position="1"/>
        <end position="21"/>
    </location>
</feature>
<reference evidence="2" key="1">
    <citation type="journal article" date="2013" name="Int. J. Syst. Evol. Microbiol.">
        <title>Aestuariibaculum suncheonense gen. nov., sp. nov., a marine bacterium of the family Flavobacteriaceae isolated from a tidal flat and emended descriptions of the genera Gaetbulibacter and Tamlana.</title>
        <authorList>
            <person name="Jeong S.H."/>
            <person name="Park M.S."/>
            <person name="Jin H.M."/>
            <person name="Lee K."/>
            <person name="Park W."/>
            <person name="Jeon C.O."/>
        </authorList>
    </citation>
    <scope>NUCLEOTIDE SEQUENCE</scope>
    <source>
        <strain evidence="2">SC17</strain>
    </source>
</reference>
<gene>
    <name evidence="2" type="ORF">ICJ84_00700</name>
</gene>
<proteinExistence type="predicted"/>
<sequence>MLNFKCLALLFFMFVTSQTMYSQLGFSHEIGVIAGPVEFRSDFGSRNEEATNLGNSGIGIGLIHYISFAYTADCNCYSTDTYFNDHFKLRSEISYNYTRLDHHGFWVAPDKTSVEADKLRAHSGAAENFDIGMQLEYFPLSIRSFQAFAYRIAPFVSLGVHYTSYNPKASTRYNNPNPDVYGDIYDQSNLYPFWFDAYNAGEAPYPINVDGGSTWSVVSSVGVRYKLGILSDLMLDLRWQYYFSDWIDGFDHNWRNYDRKNDWLVWLNFGYVYYLD</sequence>
<protein>
    <submittedName>
        <fullName evidence="2">Glutamate dehydrogenase</fullName>
    </submittedName>
</protein>
<keyword evidence="3" id="KW-1185">Reference proteome</keyword>
<dbReference type="RefSeq" id="WP_188214441.1">
    <property type="nucleotide sequence ID" value="NZ_JACVXC010000001.1"/>
</dbReference>
<dbReference type="AlphaFoldDB" id="A0A8J6Q3V1"/>
<name>A0A8J6Q3V1_9FLAO</name>
<keyword evidence="1" id="KW-0732">Signal</keyword>
<evidence type="ECO:0000313" key="3">
    <source>
        <dbReference type="Proteomes" id="UP000602057"/>
    </source>
</evidence>
<dbReference type="Proteomes" id="UP000602057">
    <property type="component" value="Unassembled WGS sequence"/>
</dbReference>
<evidence type="ECO:0000256" key="1">
    <source>
        <dbReference type="SAM" id="SignalP"/>
    </source>
</evidence>
<feature type="chain" id="PRO_5035258654" evidence="1">
    <location>
        <begin position="22"/>
        <end position="276"/>
    </location>
</feature>
<dbReference type="EMBL" id="JACVXC010000001">
    <property type="protein sequence ID" value="MBD0833944.1"/>
    <property type="molecule type" value="Genomic_DNA"/>
</dbReference>
<comment type="caution">
    <text evidence="2">The sequence shown here is derived from an EMBL/GenBank/DDBJ whole genome shotgun (WGS) entry which is preliminary data.</text>
</comment>
<accession>A0A8J6Q3V1</accession>